<evidence type="ECO:0000313" key="2">
    <source>
        <dbReference type="Proteomes" id="UP001477278"/>
    </source>
</evidence>
<dbReference type="EMBL" id="JBDPZN010000007">
    <property type="protein sequence ID" value="MEO3683779.1"/>
    <property type="molecule type" value="Genomic_DNA"/>
</dbReference>
<dbReference type="Proteomes" id="UP001477278">
    <property type="component" value="Unassembled WGS sequence"/>
</dbReference>
<sequence length="128" mass="14350">MNSYTKNITPYVQEQLSKADQSDRLGNVADSFVYLENAHVLGQESTYWHVKVHYLMLRWAIKQRDMNEAIGQIIRIIGAVLFTAIKGVPTGNTGGSNVSLVKVMPIKPEHAEIIAKVKKQHNSTSEKD</sequence>
<gene>
    <name evidence="1" type="ORF">ABHN84_16000</name>
</gene>
<keyword evidence="2" id="KW-1185">Reference proteome</keyword>
<dbReference type="RefSeq" id="WP_347690632.1">
    <property type="nucleotide sequence ID" value="NZ_JBDPZN010000007.1"/>
</dbReference>
<proteinExistence type="predicted"/>
<reference evidence="1 2" key="1">
    <citation type="submission" date="2024-05" db="EMBL/GenBank/DDBJ databases">
        <title>Genome sequencing of Marine Estuary Bacteria, Shewanella vesiculosa and S. baltica, and Pseudomonas syringae.</title>
        <authorList>
            <person name="Gurung A."/>
            <person name="Maclea K.S."/>
        </authorList>
    </citation>
    <scope>NUCLEOTIDE SEQUENCE [LARGE SCALE GENOMIC DNA]</scope>
    <source>
        <strain evidence="1 2">1A</strain>
    </source>
</reference>
<accession>A0ABV0FSG9</accession>
<protein>
    <submittedName>
        <fullName evidence="1">DUF3703 domain-containing protein</fullName>
    </submittedName>
</protein>
<organism evidence="1 2">
    <name type="scientific">Shewanella vesiculosa</name>
    <dbReference type="NCBI Taxonomy" id="518738"/>
    <lineage>
        <taxon>Bacteria</taxon>
        <taxon>Pseudomonadati</taxon>
        <taxon>Pseudomonadota</taxon>
        <taxon>Gammaproteobacteria</taxon>
        <taxon>Alteromonadales</taxon>
        <taxon>Shewanellaceae</taxon>
        <taxon>Shewanella</taxon>
    </lineage>
</organism>
<dbReference type="InterPro" id="IPR022172">
    <property type="entry name" value="DUF3703"/>
</dbReference>
<dbReference type="Pfam" id="PF12487">
    <property type="entry name" value="DUF3703"/>
    <property type="match status" value="1"/>
</dbReference>
<evidence type="ECO:0000313" key="1">
    <source>
        <dbReference type="EMBL" id="MEO3683779.1"/>
    </source>
</evidence>
<name>A0ABV0FSG9_9GAMM</name>
<comment type="caution">
    <text evidence="1">The sequence shown here is derived from an EMBL/GenBank/DDBJ whole genome shotgun (WGS) entry which is preliminary data.</text>
</comment>